<evidence type="ECO:0000313" key="3">
    <source>
        <dbReference type="Proteomes" id="UP000092993"/>
    </source>
</evidence>
<feature type="compositionally biased region" description="Low complexity" evidence="1">
    <location>
        <begin position="158"/>
        <end position="168"/>
    </location>
</feature>
<dbReference type="OrthoDB" id="5572844at2759"/>
<dbReference type="Proteomes" id="UP000092993">
    <property type="component" value="Unassembled WGS sequence"/>
</dbReference>
<comment type="caution">
    <text evidence="2">The sequence shown here is derived from an EMBL/GenBank/DDBJ whole genome shotgun (WGS) entry which is preliminary data.</text>
</comment>
<organism evidence="2 3">
    <name type="scientific">Grifola frondosa</name>
    <name type="common">Maitake</name>
    <name type="synonym">Polyporus frondosus</name>
    <dbReference type="NCBI Taxonomy" id="5627"/>
    <lineage>
        <taxon>Eukaryota</taxon>
        <taxon>Fungi</taxon>
        <taxon>Dikarya</taxon>
        <taxon>Basidiomycota</taxon>
        <taxon>Agaricomycotina</taxon>
        <taxon>Agaricomycetes</taxon>
        <taxon>Polyporales</taxon>
        <taxon>Grifolaceae</taxon>
        <taxon>Grifola</taxon>
    </lineage>
</organism>
<dbReference type="AlphaFoldDB" id="A0A1C7M1P7"/>
<dbReference type="GO" id="GO:0003677">
    <property type="term" value="F:DNA binding"/>
    <property type="evidence" value="ECO:0007669"/>
    <property type="project" value="TreeGrafter"/>
</dbReference>
<accession>A0A1C7M1P7</accession>
<reference evidence="2 3" key="1">
    <citation type="submission" date="2016-03" db="EMBL/GenBank/DDBJ databases">
        <title>Whole genome sequencing of Grifola frondosa 9006-11.</title>
        <authorList>
            <person name="Min B."/>
            <person name="Park H."/>
            <person name="Kim J.-G."/>
            <person name="Cho H."/>
            <person name="Oh Y.-L."/>
            <person name="Kong W.-S."/>
            <person name="Choi I.-G."/>
        </authorList>
    </citation>
    <scope>NUCLEOTIDE SEQUENCE [LARGE SCALE GENOMIC DNA]</scope>
    <source>
        <strain evidence="2 3">9006-11</strain>
    </source>
</reference>
<dbReference type="PANTHER" id="PTHR28027">
    <property type="entry name" value="TRANSCRIPTIONAL REGULATOR MIT1"/>
    <property type="match status" value="1"/>
</dbReference>
<name>A0A1C7M1P7_GRIFR</name>
<keyword evidence="3" id="KW-1185">Reference proteome</keyword>
<sequence length="338" mass="37372">MQQPTCRGIRIRSLSDAHVIFHAVSLNLLPMVSRRLDMEERRFIHSGCVCVWEERGGFSESSVTGIERWTDGRRWGPSRVRDEFLYYHEKLPELSTSDAELSSLIFGSGLVKQTYSVYVDTPPAAGNGTSWRISRQKTLERLPHHRRRPRARRPPRSPGRQPRSAGGPRVPPLNLDPGPCRRHSIDVSLPLPTVKPPPWSPTWVMCLELVPGVALHAHVKAGYAHPFCASMRGAAQTALRVRVPSPAALGSGRATCTHGRLAAQSNTSTRTLLIQSPSRDPLATSDRATSHSCPASLQHARVPLQPECFLKIEQIAPLPLHRCTVRAARARPRIASAA</sequence>
<feature type="compositionally biased region" description="Basic residues" evidence="1">
    <location>
        <begin position="143"/>
        <end position="155"/>
    </location>
</feature>
<protein>
    <submittedName>
        <fullName evidence="2">cAMP-independent regulatory protein pac2</fullName>
    </submittedName>
</protein>
<proteinExistence type="predicted"/>
<feature type="region of interest" description="Disordered" evidence="1">
    <location>
        <begin position="126"/>
        <end position="181"/>
    </location>
</feature>
<gene>
    <name evidence="2" type="primary">pac2_2</name>
    <name evidence="2" type="ORF">A0H81_09360</name>
</gene>
<dbReference type="PANTHER" id="PTHR28027:SF1">
    <property type="entry name" value="CAMP INDEPENDENT REGULATORY PROTEIN (AFU_ORTHOLOGUE AFUA_3G09640)"/>
    <property type="match status" value="1"/>
</dbReference>
<dbReference type="EMBL" id="LUGG01000013">
    <property type="protein sequence ID" value="OBZ70903.1"/>
    <property type="molecule type" value="Genomic_DNA"/>
</dbReference>
<evidence type="ECO:0000256" key="1">
    <source>
        <dbReference type="SAM" id="MobiDB-lite"/>
    </source>
</evidence>
<dbReference type="Pfam" id="PF09729">
    <property type="entry name" value="Gti1_Pac2"/>
    <property type="match status" value="1"/>
</dbReference>
<dbReference type="InterPro" id="IPR018608">
    <property type="entry name" value="Gti1/Pac2"/>
</dbReference>
<evidence type="ECO:0000313" key="2">
    <source>
        <dbReference type="EMBL" id="OBZ70903.1"/>
    </source>
</evidence>